<dbReference type="InterPro" id="IPR021315">
    <property type="entry name" value="Gap/Sap"/>
</dbReference>
<keyword evidence="1" id="KW-1133">Transmembrane helix</keyword>
<feature type="transmembrane region" description="Helical" evidence="1">
    <location>
        <begin position="189"/>
        <end position="213"/>
    </location>
</feature>
<dbReference type="Pfam" id="PF11139">
    <property type="entry name" value="SfLAP"/>
    <property type="match status" value="1"/>
</dbReference>
<feature type="transmembrane region" description="Helical" evidence="1">
    <location>
        <begin position="152"/>
        <end position="177"/>
    </location>
</feature>
<protein>
    <recommendedName>
        <fullName evidence="4">GAP family protein</fullName>
    </recommendedName>
</protein>
<reference evidence="2 3" key="1">
    <citation type="submission" date="2018-05" db="EMBL/GenBank/DDBJ databases">
        <authorList>
            <consortium name="IHU Genomes"/>
        </authorList>
    </citation>
    <scope>NUCLEOTIDE SEQUENCE [LARGE SCALE GENOMIC DNA]</scope>
    <source>
        <strain evidence="2 3">P7335</strain>
    </source>
</reference>
<dbReference type="AlphaFoldDB" id="A0A375YF67"/>
<keyword evidence="1" id="KW-0472">Membrane</keyword>
<feature type="transmembrane region" description="Helical" evidence="1">
    <location>
        <begin position="234"/>
        <end position="253"/>
    </location>
</feature>
<proteinExistence type="predicted"/>
<accession>A0A375YF67</accession>
<dbReference type="STRING" id="39692.BST38_05765"/>
<feature type="transmembrane region" description="Helical" evidence="1">
    <location>
        <begin position="45"/>
        <end position="66"/>
    </location>
</feature>
<name>A0A375YF67_MYCPF</name>
<evidence type="ECO:0008006" key="4">
    <source>
        <dbReference type="Google" id="ProtNLM"/>
    </source>
</evidence>
<organism evidence="2 3">
    <name type="scientific">Mycolicibacterium parafortuitum</name>
    <name type="common">Mycobacterium parafortuitum</name>
    <dbReference type="NCBI Taxonomy" id="39692"/>
    <lineage>
        <taxon>Bacteria</taxon>
        <taxon>Bacillati</taxon>
        <taxon>Actinomycetota</taxon>
        <taxon>Actinomycetes</taxon>
        <taxon>Mycobacteriales</taxon>
        <taxon>Mycobacteriaceae</taxon>
        <taxon>Mycolicibacterium</taxon>
    </lineage>
</organism>
<dbReference type="Proteomes" id="UP000252008">
    <property type="component" value="Unassembled WGS sequence"/>
</dbReference>
<evidence type="ECO:0000256" key="1">
    <source>
        <dbReference type="SAM" id="Phobius"/>
    </source>
</evidence>
<feature type="transmembrane region" description="Helical" evidence="1">
    <location>
        <begin position="78"/>
        <end position="100"/>
    </location>
</feature>
<dbReference type="EMBL" id="UEGS01000001">
    <property type="protein sequence ID" value="SRX79751.1"/>
    <property type="molecule type" value="Genomic_DNA"/>
</dbReference>
<keyword evidence="1" id="KW-0812">Transmembrane</keyword>
<gene>
    <name evidence="2" type="ORF">MPP7335_01489</name>
</gene>
<evidence type="ECO:0000313" key="3">
    <source>
        <dbReference type="Proteomes" id="UP000252008"/>
    </source>
</evidence>
<feature type="transmembrane region" description="Helical" evidence="1">
    <location>
        <begin position="112"/>
        <end position="131"/>
    </location>
</feature>
<sequence>MGTDRGTPPNSSVLRVAPLPIRRAGDAACYVLRVSGTWGSILTELIPLGLVIALSPLSVIPAVLVLSTPRPRPTGLAFLAGWLLGMAALTAVFLQLSNLFGGVGTKPPGWASWLRIVIGVALVAFGVYRWVKRATSEHMPGWMRRIGSLTPGKAAVTAAALTVLNPKVLFICAAAGLAMGSSGIDAPAVWLAVLWFVLVAGSTVAAPILAYAVSGERLDPRLNRVRVWMERQHATLIAVILVVIGLLVLYKGVHALLG</sequence>
<evidence type="ECO:0000313" key="2">
    <source>
        <dbReference type="EMBL" id="SRX79751.1"/>
    </source>
</evidence>
<keyword evidence="3" id="KW-1185">Reference proteome</keyword>